<evidence type="ECO:0000313" key="3">
    <source>
        <dbReference type="Proteomes" id="UP000076532"/>
    </source>
</evidence>
<reference evidence="2 3" key="1">
    <citation type="journal article" date="2016" name="Mol. Biol. Evol.">
        <title>Comparative Genomics of Early-Diverging Mushroom-Forming Fungi Provides Insights into the Origins of Lignocellulose Decay Capabilities.</title>
        <authorList>
            <person name="Nagy L.G."/>
            <person name="Riley R."/>
            <person name="Tritt A."/>
            <person name="Adam C."/>
            <person name="Daum C."/>
            <person name="Floudas D."/>
            <person name="Sun H."/>
            <person name="Yadav J.S."/>
            <person name="Pangilinan J."/>
            <person name="Larsson K.H."/>
            <person name="Matsuura K."/>
            <person name="Barry K."/>
            <person name="Labutti K."/>
            <person name="Kuo R."/>
            <person name="Ohm R.A."/>
            <person name="Bhattacharya S.S."/>
            <person name="Shirouzu T."/>
            <person name="Yoshinaga Y."/>
            <person name="Martin F.M."/>
            <person name="Grigoriev I.V."/>
            <person name="Hibbett D.S."/>
        </authorList>
    </citation>
    <scope>NUCLEOTIDE SEQUENCE [LARGE SCALE GENOMIC DNA]</scope>
    <source>
        <strain evidence="2 3">CBS 109695</strain>
    </source>
</reference>
<evidence type="ECO:0000256" key="1">
    <source>
        <dbReference type="SAM" id="MobiDB-lite"/>
    </source>
</evidence>
<protein>
    <submittedName>
        <fullName evidence="2">Uncharacterized protein</fullName>
    </submittedName>
</protein>
<dbReference type="STRING" id="436010.A0A167WLF4"/>
<dbReference type="OrthoDB" id="9989112at2759"/>
<gene>
    <name evidence="2" type="ORF">FIBSPDRAFT_876726</name>
</gene>
<dbReference type="Proteomes" id="UP000076532">
    <property type="component" value="Unassembled WGS sequence"/>
</dbReference>
<evidence type="ECO:0000313" key="2">
    <source>
        <dbReference type="EMBL" id="KZP06234.1"/>
    </source>
</evidence>
<accession>A0A167WLF4</accession>
<proteinExistence type="predicted"/>
<sequence length="82" mass="8901">MSTSSTNSSSVLTITQSLFLRTSTSGTAPTEMERNGHAAGQPSPTLPPAERRPKLFFTSAKTGKGIADVFEYVARRVVVRWE</sequence>
<dbReference type="AlphaFoldDB" id="A0A167WLF4"/>
<feature type="region of interest" description="Disordered" evidence="1">
    <location>
        <begin position="21"/>
        <end position="52"/>
    </location>
</feature>
<dbReference type="EMBL" id="KV417798">
    <property type="protein sequence ID" value="KZP06234.1"/>
    <property type="molecule type" value="Genomic_DNA"/>
</dbReference>
<organism evidence="2 3">
    <name type="scientific">Athelia psychrophila</name>
    <dbReference type="NCBI Taxonomy" id="1759441"/>
    <lineage>
        <taxon>Eukaryota</taxon>
        <taxon>Fungi</taxon>
        <taxon>Dikarya</taxon>
        <taxon>Basidiomycota</taxon>
        <taxon>Agaricomycotina</taxon>
        <taxon>Agaricomycetes</taxon>
        <taxon>Agaricomycetidae</taxon>
        <taxon>Atheliales</taxon>
        <taxon>Atheliaceae</taxon>
        <taxon>Athelia</taxon>
    </lineage>
</organism>
<keyword evidence="3" id="KW-1185">Reference proteome</keyword>
<name>A0A167WLF4_9AGAM</name>